<organism evidence="2">
    <name type="scientific">Leptosphaeria maculans (strain JN3 / isolate v23.1.3 / race Av1-4-5-6-7-8)</name>
    <name type="common">Blackleg fungus</name>
    <name type="synonym">Phoma lingam</name>
    <dbReference type="NCBI Taxonomy" id="985895"/>
    <lineage>
        <taxon>Eukaryota</taxon>
        <taxon>Fungi</taxon>
        <taxon>Dikarya</taxon>
        <taxon>Ascomycota</taxon>
        <taxon>Pezizomycotina</taxon>
        <taxon>Dothideomycetes</taxon>
        <taxon>Pleosporomycetidae</taxon>
        <taxon>Pleosporales</taxon>
        <taxon>Pleosporineae</taxon>
        <taxon>Leptosphaeriaceae</taxon>
        <taxon>Plenodomus</taxon>
        <taxon>Plenodomus lingam/Leptosphaeria maculans species complex</taxon>
    </lineage>
</organism>
<dbReference type="Proteomes" id="UP000002668">
    <property type="component" value="Genome"/>
</dbReference>
<dbReference type="HOGENOM" id="CLU_2886225_0_0_1"/>
<protein>
    <submittedName>
        <fullName evidence="1">Predicted protein</fullName>
    </submittedName>
</protein>
<sequence>MRMRYCRHVYINTIYRVFMYNRNVKLVQALGWENLGGAVLGCVRGDKRWVGFGWMGKGWSGRG</sequence>
<dbReference type="InParanoid" id="E4ZHD0"/>
<gene>
    <name evidence="1" type="ORF">LEMA_uP057340.1</name>
</gene>
<name>E4ZHD0_LEPMJ</name>
<accession>E4ZHD0</accession>
<dbReference type="VEuPathDB" id="FungiDB:LEMA_uP057340.1"/>
<proteinExistence type="predicted"/>
<keyword evidence="2" id="KW-1185">Reference proteome</keyword>
<dbReference type="EMBL" id="FP929065">
    <property type="protein sequence ID" value="CBX90700.1"/>
    <property type="molecule type" value="Genomic_DNA"/>
</dbReference>
<dbReference type="AlphaFoldDB" id="E4ZHD0"/>
<reference evidence="2" key="1">
    <citation type="journal article" date="2011" name="Nat. Commun.">
        <title>Effector diversification within compartments of the Leptosphaeria maculans genome affected by Repeat-Induced Point mutations.</title>
        <authorList>
            <person name="Rouxel T."/>
            <person name="Grandaubert J."/>
            <person name="Hane J.K."/>
            <person name="Hoede C."/>
            <person name="van de Wouw A.P."/>
            <person name="Couloux A."/>
            <person name="Dominguez V."/>
            <person name="Anthouard V."/>
            <person name="Bally P."/>
            <person name="Bourras S."/>
            <person name="Cozijnsen A.J."/>
            <person name="Ciuffetti L.M."/>
            <person name="Degrave A."/>
            <person name="Dilmaghani A."/>
            <person name="Duret L."/>
            <person name="Fudal I."/>
            <person name="Goodwin S.B."/>
            <person name="Gout L."/>
            <person name="Glaser N."/>
            <person name="Linglin J."/>
            <person name="Kema G.H.J."/>
            <person name="Lapalu N."/>
            <person name="Lawrence C.B."/>
            <person name="May K."/>
            <person name="Meyer M."/>
            <person name="Ollivier B."/>
            <person name="Poulain J."/>
            <person name="Schoch C.L."/>
            <person name="Simon A."/>
            <person name="Spatafora J.W."/>
            <person name="Stachowiak A."/>
            <person name="Turgeon B.G."/>
            <person name="Tyler B.M."/>
            <person name="Vincent D."/>
            <person name="Weissenbach J."/>
            <person name="Amselem J."/>
            <person name="Quesneville H."/>
            <person name="Oliver R.P."/>
            <person name="Wincker P."/>
            <person name="Balesdent M.-H."/>
            <person name="Howlett B.J."/>
        </authorList>
    </citation>
    <scope>NUCLEOTIDE SEQUENCE [LARGE SCALE GENOMIC DNA]</scope>
    <source>
        <strain evidence="2">JN3 / isolate v23.1.3 / race Av1-4-5-6-7-8</strain>
    </source>
</reference>
<evidence type="ECO:0000313" key="1">
    <source>
        <dbReference type="EMBL" id="CBX90700.1"/>
    </source>
</evidence>
<evidence type="ECO:0000313" key="2">
    <source>
        <dbReference type="Proteomes" id="UP000002668"/>
    </source>
</evidence>